<feature type="domain" description="M23ase beta-sheet core" evidence="4">
    <location>
        <begin position="276"/>
        <end position="370"/>
    </location>
</feature>
<dbReference type="Pfam" id="PF24568">
    <property type="entry name" value="CC_PcsB"/>
    <property type="match status" value="1"/>
</dbReference>
<dbReference type="RefSeq" id="WP_073146832.1">
    <property type="nucleotide sequence ID" value="NZ_FRAG01000004.1"/>
</dbReference>
<dbReference type="Gene3D" id="2.70.70.10">
    <property type="entry name" value="Glucose Permease (Domain IIA)"/>
    <property type="match status" value="1"/>
</dbReference>
<dbReference type="FunFam" id="2.70.70.10:FF:000006">
    <property type="entry name" value="M23 family peptidase"/>
    <property type="match status" value="1"/>
</dbReference>
<feature type="signal peptide" evidence="3">
    <location>
        <begin position="1"/>
        <end position="25"/>
    </location>
</feature>
<protein>
    <submittedName>
        <fullName evidence="6">Septal ring factor EnvC, activator of murein hydrolases AmiA and AmiB</fullName>
    </submittedName>
</protein>
<evidence type="ECO:0000313" key="7">
    <source>
        <dbReference type="Proteomes" id="UP000184465"/>
    </source>
</evidence>
<dbReference type="InterPro" id="IPR050570">
    <property type="entry name" value="Cell_wall_metabolism_enzyme"/>
</dbReference>
<dbReference type="CDD" id="cd12797">
    <property type="entry name" value="M23_peptidase"/>
    <property type="match status" value="1"/>
</dbReference>
<keyword evidence="7" id="KW-1185">Reference proteome</keyword>
<feature type="chain" id="PRO_5013178161" evidence="3">
    <location>
        <begin position="26"/>
        <end position="377"/>
    </location>
</feature>
<gene>
    <name evidence="6" type="ORF">SAMN02745912_00537</name>
</gene>
<keyword evidence="6" id="KW-0378">Hydrolase</keyword>
<evidence type="ECO:0000256" key="2">
    <source>
        <dbReference type="SAM" id="Coils"/>
    </source>
</evidence>
<evidence type="ECO:0000256" key="1">
    <source>
        <dbReference type="ARBA" id="ARBA00022729"/>
    </source>
</evidence>
<evidence type="ECO:0000259" key="4">
    <source>
        <dbReference type="Pfam" id="PF01551"/>
    </source>
</evidence>
<dbReference type="EMBL" id="FRAG01000004">
    <property type="protein sequence ID" value="SHJ62394.1"/>
    <property type="molecule type" value="Genomic_DNA"/>
</dbReference>
<dbReference type="STRING" id="1121301.SAMN02745912_00537"/>
<dbReference type="PANTHER" id="PTHR21666">
    <property type="entry name" value="PEPTIDASE-RELATED"/>
    <property type="match status" value="1"/>
</dbReference>
<name>A0A1M6KU55_PARC5</name>
<organism evidence="6 7">
    <name type="scientific">Paramaledivibacter caminithermalis (strain DSM 15212 / CIP 107654 / DViRD3)</name>
    <name type="common">Clostridium caminithermale</name>
    <dbReference type="NCBI Taxonomy" id="1121301"/>
    <lineage>
        <taxon>Bacteria</taxon>
        <taxon>Bacillati</taxon>
        <taxon>Bacillota</taxon>
        <taxon>Clostridia</taxon>
        <taxon>Peptostreptococcales</taxon>
        <taxon>Caminicellaceae</taxon>
        <taxon>Paramaledivibacter</taxon>
    </lineage>
</organism>
<keyword evidence="2" id="KW-0175">Coiled coil</keyword>
<feature type="coiled-coil region" evidence="2">
    <location>
        <begin position="161"/>
        <end position="237"/>
    </location>
</feature>
<evidence type="ECO:0000256" key="3">
    <source>
        <dbReference type="SAM" id="SignalP"/>
    </source>
</evidence>
<proteinExistence type="predicted"/>
<feature type="domain" description="Peptidoglycan hydrolase PcsB coiled-coil" evidence="5">
    <location>
        <begin position="100"/>
        <end position="171"/>
    </location>
</feature>
<keyword evidence="1 3" id="KW-0732">Signal</keyword>
<dbReference type="InterPro" id="IPR016047">
    <property type="entry name" value="M23ase_b-sheet_dom"/>
</dbReference>
<dbReference type="OrthoDB" id="9809488at2"/>
<reference evidence="6 7" key="1">
    <citation type="submission" date="2016-11" db="EMBL/GenBank/DDBJ databases">
        <authorList>
            <person name="Jaros S."/>
            <person name="Januszkiewicz K."/>
            <person name="Wedrychowicz H."/>
        </authorList>
    </citation>
    <scope>NUCLEOTIDE SEQUENCE [LARGE SCALE GENOMIC DNA]</scope>
    <source>
        <strain evidence="6 7">DSM 15212</strain>
    </source>
</reference>
<dbReference type="InterPro" id="IPR011055">
    <property type="entry name" value="Dup_hybrid_motif"/>
</dbReference>
<dbReference type="Proteomes" id="UP000184465">
    <property type="component" value="Unassembled WGS sequence"/>
</dbReference>
<accession>A0A1M6KU55</accession>
<dbReference type="GO" id="GO:0004222">
    <property type="term" value="F:metalloendopeptidase activity"/>
    <property type="evidence" value="ECO:0007669"/>
    <property type="project" value="TreeGrafter"/>
</dbReference>
<feature type="coiled-coil region" evidence="2">
    <location>
        <begin position="28"/>
        <end position="111"/>
    </location>
</feature>
<evidence type="ECO:0000313" key="6">
    <source>
        <dbReference type="EMBL" id="SHJ62394.1"/>
    </source>
</evidence>
<dbReference type="AlphaFoldDB" id="A0A1M6KU55"/>
<dbReference type="Gene3D" id="6.10.250.3150">
    <property type="match status" value="1"/>
</dbReference>
<dbReference type="Pfam" id="PF01551">
    <property type="entry name" value="Peptidase_M23"/>
    <property type="match status" value="1"/>
</dbReference>
<dbReference type="InterPro" id="IPR057309">
    <property type="entry name" value="PcsB_CC"/>
</dbReference>
<sequence>MNRRKTLIFLISSVLMILMALEAFAFDINEDKKKLSNVNDKINKVGQEKKENEKKQKDITEKIKILEGSIIKLESEIEELNKNVVETKNKIELTKKELTKAQENIANKNDILNSRLEVMYKNRDVGYIEVLLDSTSFEDLLTRLDMVKKIFKHDVELLKYLKAQRDLIEKKKVTLENHNSQLIALMNSTKQKKESLKVSRGQMERVKQQLVQNHKALEKEEDKLIDLAKRIEDQIRRKQSSEKYVGGKMAWPAPGFSRITSPFGYRIHPILRVKKLHTGIDIGIPYGKNIVAAQSGKVIHSGWLGGYGKTIMIDHGGGIVTLYAHNSSILVKEGQKVERGQIISKCGSTGMSTGPHLHFEVRKNGEYIDPQQYVKKP</sequence>
<dbReference type="PANTHER" id="PTHR21666:SF270">
    <property type="entry name" value="MUREIN HYDROLASE ACTIVATOR ENVC"/>
    <property type="match status" value="1"/>
</dbReference>
<dbReference type="SUPFAM" id="SSF51261">
    <property type="entry name" value="Duplicated hybrid motif"/>
    <property type="match status" value="1"/>
</dbReference>
<evidence type="ECO:0000259" key="5">
    <source>
        <dbReference type="Pfam" id="PF24568"/>
    </source>
</evidence>